<reference evidence="7 8" key="1">
    <citation type="submission" date="2017-02" db="EMBL/GenBank/DDBJ databases">
        <title>Draft genome sequence of Moraxella porci CCUG 54912T type strain.</title>
        <authorList>
            <person name="Salva-Serra F."/>
            <person name="Engstrom-Jakobsson H."/>
            <person name="Thorell K."/>
            <person name="Jaen-Luchoro D."/>
            <person name="Gonzales-Siles L."/>
            <person name="Karlsson R."/>
            <person name="Yazdan S."/>
            <person name="Boulund F."/>
            <person name="Johnning A."/>
            <person name="Engstrand L."/>
            <person name="Kristiansson E."/>
            <person name="Moore E."/>
        </authorList>
    </citation>
    <scope>NUCLEOTIDE SEQUENCE [LARGE SCALE GENOMIC DNA]</scope>
    <source>
        <strain evidence="7 8">CCUG 54912</strain>
    </source>
</reference>
<organism evidence="7 8">
    <name type="scientific">Moraxella porci DSM 25326</name>
    <dbReference type="NCBI Taxonomy" id="573983"/>
    <lineage>
        <taxon>Bacteria</taxon>
        <taxon>Pseudomonadati</taxon>
        <taxon>Pseudomonadota</taxon>
        <taxon>Gammaproteobacteria</taxon>
        <taxon>Moraxellales</taxon>
        <taxon>Moraxellaceae</taxon>
        <taxon>Moraxella</taxon>
    </lineage>
</organism>
<dbReference type="SUPFAM" id="SSF116734">
    <property type="entry name" value="DNA methylase specificity domain"/>
    <property type="match status" value="1"/>
</dbReference>
<dbReference type="CDD" id="cd16961">
    <property type="entry name" value="RMtype1_S_TRD-CR_like"/>
    <property type="match status" value="1"/>
</dbReference>
<dbReference type="RefSeq" id="WP_114144959.1">
    <property type="nucleotide sequence ID" value="NZ_MUYV01000006.1"/>
</dbReference>
<keyword evidence="3" id="KW-0680">Restriction system</keyword>
<proteinExistence type="inferred from homology"/>
<dbReference type="GO" id="GO:0008170">
    <property type="term" value="F:N-methyltransferase activity"/>
    <property type="evidence" value="ECO:0007669"/>
    <property type="project" value="InterPro"/>
</dbReference>
<dbReference type="Gene3D" id="3.40.50.150">
    <property type="entry name" value="Vaccinia Virus protein VP39"/>
    <property type="match status" value="1"/>
</dbReference>
<comment type="similarity">
    <text evidence="2">Belongs to the type-I restriction system S methylase family.</text>
</comment>
<dbReference type="Pfam" id="PF02384">
    <property type="entry name" value="N6_Mtase"/>
    <property type="match status" value="1"/>
</dbReference>
<feature type="domain" description="Type I restriction modification DNA specificity" evidence="5">
    <location>
        <begin position="446"/>
        <end position="570"/>
    </location>
</feature>
<protein>
    <recommendedName>
        <fullName evidence="9">DNA methylase adenine-specific domain-containing protein</fullName>
    </recommendedName>
</protein>
<dbReference type="Proteomes" id="UP000190683">
    <property type="component" value="Unassembled WGS sequence"/>
</dbReference>
<evidence type="ECO:0000259" key="6">
    <source>
        <dbReference type="Pfam" id="PF02384"/>
    </source>
</evidence>
<dbReference type="EMBL" id="MUYV01000006">
    <property type="protein sequence ID" value="OOS24942.1"/>
    <property type="molecule type" value="Genomic_DNA"/>
</dbReference>
<gene>
    <name evidence="7" type="ORF">B0681_05650</name>
</gene>
<dbReference type="AlphaFoldDB" id="A0A1T0CRH7"/>
<dbReference type="InterPro" id="IPR000055">
    <property type="entry name" value="Restrct_endonuc_typeI_TRD"/>
</dbReference>
<dbReference type="InterPro" id="IPR029063">
    <property type="entry name" value="SAM-dependent_MTases_sf"/>
</dbReference>
<keyword evidence="4" id="KW-0238">DNA-binding</keyword>
<name>A0A1T0CRH7_9GAMM</name>
<comment type="similarity">
    <text evidence="1">Belongs to the N(4)/N(6)-methyltransferase family.</text>
</comment>
<sequence>MKTLATIHSIKQAAKTTQDTVMTVYRSLDQLRGVGTMDEVLAKVILLASLHQSGKISADQPSILRQVQALNDAALDAIFERDTILVHTDEQMVKEVIMQLSAISFDTQTLSFLLTLCLSDRRSGHAVYQDSVMRLFNALMDVKKGQSVYVSSPASLPLLPYLAQTSNVTYESMQLGVIDRIALYLLSDQVLWRMSDLVAEPVVPKKQVDYAVSIPPFGVRFMHNGGETGIDGKGFITRSYDVAMAWQMLHLAKEQACVSIAAGHLSSTIERGFRKHLIDNGFLRAVIYMPQGAVLNSGATTALLIIDPKGGHDRVRLVELEKTDFVTKHGRDIQILDMGSLVEHIWDDAEHAGMVSVANERLAKDDYVLSQAKYVLSPTGKALGELLENRQTLPLNKLVNFQRGLPNASKEGNATIYEIGANDITETVLHSVCRTREVDHQVVDDNYDNFVQPNDIVLIHKGGVGKICFIGDNAPKAGEDGWVAGLAALTLRPKKDALISPKALYMYLQSQAGQEALSQIVVGSALGTIPLKELRQLPVIIPSKDELAQIERAFDQICDQEQVLRELTQEIWTARQQFWALI</sequence>
<dbReference type="Pfam" id="PF01420">
    <property type="entry name" value="Methylase_S"/>
    <property type="match status" value="1"/>
</dbReference>
<dbReference type="STRING" id="573983.B0681_05650"/>
<dbReference type="InterPro" id="IPR044946">
    <property type="entry name" value="Restrct_endonuc_typeI_TRD_sf"/>
</dbReference>
<feature type="domain" description="DNA methylase adenine-specific" evidence="6">
    <location>
        <begin position="193"/>
        <end position="377"/>
    </location>
</feature>
<evidence type="ECO:0000256" key="1">
    <source>
        <dbReference type="ARBA" id="ARBA00006594"/>
    </source>
</evidence>
<dbReference type="Gene3D" id="3.90.220.20">
    <property type="entry name" value="DNA methylase specificity domains"/>
    <property type="match status" value="1"/>
</dbReference>
<evidence type="ECO:0000256" key="3">
    <source>
        <dbReference type="ARBA" id="ARBA00022747"/>
    </source>
</evidence>
<evidence type="ECO:0000259" key="5">
    <source>
        <dbReference type="Pfam" id="PF01420"/>
    </source>
</evidence>
<evidence type="ECO:0000313" key="8">
    <source>
        <dbReference type="Proteomes" id="UP000190683"/>
    </source>
</evidence>
<comment type="caution">
    <text evidence="7">The sequence shown here is derived from an EMBL/GenBank/DDBJ whole genome shotgun (WGS) entry which is preliminary data.</text>
</comment>
<keyword evidence="8" id="KW-1185">Reference proteome</keyword>
<evidence type="ECO:0000256" key="4">
    <source>
        <dbReference type="ARBA" id="ARBA00023125"/>
    </source>
</evidence>
<dbReference type="GO" id="GO:0009307">
    <property type="term" value="P:DNA restriction-modification system"/>
    <property type="evidence" value="ECO:0007669"/>
    <property type="project" value="UniProtKB-KW"/>
</dbReference>
<evidence type="ECO:0008006" key="9">
    <source>
        <dbReference type="Google" id="ProtNLM"/>
    </source>
</evidence>
<evidence type="ECO:0000313" key="7">
    <source>
        <dbReference type="EMBL" id="OOS24942.1"/>
    </source>
</evidence>
<dbReference type="SUPFAM" id="SSF53335">
    <property type="entry name" value="S-adenosyl-L-methionine-dependent methyltransferases"/>
    <property type="match status" value="1"/>
</dbReference>
<dbReference type="GO" id="GO:0003677">
    <property type="term" value="F:DNA binding"/>
    <property type="evidence" value="ECO:0007669"/>
    <property type="project" value="UniProtKB-KW"/>
</dbReference>
<evidence type="ECO:0000256" key="2">
    <source>
        <dbReference type="ARBA" id="ARBA00010923"/>
    </source>
</evidence>
<dbReference type="InterPro" id="IPR003356">
    <property type="entry name" value="DNA_methylase_A-5"/>
</dbReference>
<accession>A0A1T0CRH7</accession>